<sequence length="117" mass="12569">MTAQQQVLLPPVLPDAFNDVLYVHNLTDPVRGVVPPHANATVGDRVELTVKTSTNNQWHGSFVLTASSLGKPVVFDILKETFAKGLIAGASATLYYTITNAFSPPVVSPVLTVRLEL</sequence>
<evidence type="ECO:0000313" key="2">
    <source>
        <dbReference type="Proteomes" id="UP001239418"/>
    </source>
</evidence>
<proteinExistence type="predicted"/>
<keyword evidence="2" id="KW-1185">Reference proteome</keyword>
<organism evidence="1 2">
    <name type="scientific">Pseudomonas cucumis</name>
    <dbReference type="NCBI Taxonomy" id="2954082"/>
    <lineage>
        <taxon>Bacteria</taxon>
        <taxon>Pseudomonadati</taxon>
        <taxon>Pseudomonadota</taxon>
        <taxon>Gammaproteobacteria</taxon>
        <taxon>Pseudomonadales</taxon>
        <taxon>Pseudomonadaceae</taxon>
        <taxon>Pseudomonas</taxon>
    </lineage>
</organism>
<dbReference type="Proteomes" id="UP001239418">
    <property type="component" value="Chromosome"/>
</dbReference>
<dbReference type="RefSeq" id="WP_305448195.1">
    <property type="nucleotide sequence ID" value="NZ_CP117454.1"/>
</dbReference>
<accession>A0ABY9F0P1</accession>
<dbReference type="EMBL" id="CP117454">
    <property type="protein sequence ID" value="WLG85701.1"/>
    <property type="molecule type" value="Genomic_DNA"/>
</dbReference>
<protein>
    <submittedName>
        <fullName evidence="1">Uncharacterized protein</fullName>
    </submittedName>
</protein>
<reference evidence="1 2" key="1">
    <citation type="submission" date="2023-02" db="EMBL/GenBank/DDBJ databases">
        <title>Evolution of Hrp T3SS in non-pathogenic Pseudomonas fluorescens.</title>
        <authorList>
            <person name="Liao K."/>
            <person name="Wei H."/>
            <person name="Gu Y."/>
        </authorList>
    </citation>
    <scope>NUCLEOTIDE SEQUENCE [LARGE SCALE GENOMIC DNA]</scope>
    <source>
        <strain evidence="1 2">FP1935</strain>
    </source>
</reference>
<name>A0ABY9F0P1_9PSED</name>
<gene>
    <name evidence="1" type="ORF">PSH97_04000</name>
</gene>
<evidence type="ECO:0000313" key="1">
    <source>
        <dbReference type="EMBL" id="WLG85701.1"/>
    </source>
</evidence>